<protein>
    <submittedName>
        <fullName evidence="1">2-hydroxyacyl-CoA dehydratase</fullName>
    </submittedName>
</protein>
<evidence type="ECO:0000313" key="1">
    <source>
        <dbReference type="EMBL" id="MDR5891889.1"/>
    </source>
</evidence>
<dbReference type="Gene3D" id="1.20.1260.10">
    <property type="match status" value="1"/>
</dbReference>
<dbReference type="Proteomes" id="UP001252270">
    <property type="component" value="Unassembled WGS sequence"/>
</dbReference>
<dbReference type="InterPro" id="IPR012347">
    <property type="entry name" value="Ferritin-like"/>
</dbReference>
<comment type="caution">
    <text evidence="1">The sequence shown here is derived from an EMBL/GenBank/DDBJ whole genome shotgun (WGS) entry which is preliminary data.</text>
</comment>
<organism evidence="1 2">
    <name type="scientific">Halomonas mongoliensis</name>
    <dbReference type="NCBI Taxonomy" id="321265"/>
    <lineage>
        <taxon>Bacteria</taxon>
        <taxon>Pseudomonadati</taxon>
        <taxon>Pseudomonadota</taxon>
        <taxon>Gammaproteobacteria</taxon>
        <taxon>Oceanospirillales</taxon>
        <taxon>Halomonadaceae</taxon>
        <taxon>Halomonas</taxon>
    </lineage>
</organism>
<dbReference type="RefSeq" id="WP_309635799.1">
    <property type="nucleotide sequence ID" value="NZ_JARWAL010000002.1"/>
</dbReference>
<dbReference type="EMBL" id="JARWAL010000002">
    <property type="protein sequence ID" value="MDR5891889.1"/>
    <property type="molecule type" value="Genomic_DNA"/>
</dbReference>
<sequence length="155" mass="17534">MRFHQVKELVDWAAGYHRRLAEQYTALAGGGDVDERVRMALEYLAERERKQESDLVGYLDDGSDHSQVLDTWFDDPADFPHPPVLERLPEGLGSDSVQDVLATALTAHRTLQDLYAHRAELAGGRDETAFFEALAAGHDAEVRRIARDIQRLEDY</sequence>
<reference evidence="1 2" key="1">
    <citation type="submission" date="2023-04" db="EMBL/GenBank/DDBJ databases">
        <title>A long-awaited taxogenomic arrangement of the family Halomonadaceae.</title>
        <authorList>
            <person name="De La Haba R."/>
            <person name="Chuvochina M."/>
            <person name="Wittouck S."/>
            <person name="Arahal D.R."/>
            <person name="Sanchez-Porro C."/>
            <person name="Hugenholtz P."/>
            <person name="Ventosa A."/>
        </authorList>
    </citation>
    <scope>NUCLEOTIDE SEQUENCE [LARGE SCALE GENOMIC DNA]</scope>
    <source>
        <strain evidence="1 2">DSM 17332</strain>
    </source>
</reference>
<proteinExistence type="predicted"/>
<keyword evidence="2" id="KW-1185">Reference proteome</keyword>
<name>A0ABU1GIP1_9GAMM</name>
<evidence type="ECO:0000313" key="2">
    <source>
        <dbReference type="Proteomes" id="UP001252270"/>
    </source>
</evidence>
<gene>
    <name evidence="1" type="ORF">QC820_03610</name>
</gene>
<accession>A0ABU1GIP1</accession>